<feature type="domain" description="dTDP-4-dehydro-6-deoxy-alpha-D-glucopyranose 2,3-dehydratase" evidence="1">
    <location>
        <begin position="22"/>
        <end position="224"/>
    </location>
</feature>
<evidence type="ECO:0000259" key="1">
    <source>
        <dbReference type="Pfam" id="PF03559"/>
    </source>
</evidence>
<accession>D6MSX2</accession>
<dbReference type="InterPro" id="IPR005212">
    <property type="entry name" value="EvaA-like"/>
</dbReference>
<dbReference type="Pfam" id="PF03559">
    <property type="entry name" value="Hexose_dehydrat"/>
    <property type="match status" value="2"/>
</dbReference>
<proteinExistence type="predicted"/>
<dbReference type="InterPro" id="IPR038153">
    <property type="entry name" value="EvaA-like_sf"/>
</dbReference>
<evidence type="ECO:0000313" key="2">
    <source>
        <dbReference type="EMBL" id="ADE34510.1"/>
    </source>
</evidence>
<dbReference type="EMBL" id="GQ409537">
    <property type="protein sequence ID" value="ADE34510.1"/>
    <property type="molecule type" value="Genomic_DNA"/>
</dbReference>
<dbReference type="GO" id="GO:0016829">
    <property type="term" value="F:lyase activity"/>
    <property type="evidence" value="ECO:0007669"/>
    <property type="project" value="InterPro"/>
</dbReference>
<reference evidence="2" key="1">
    <citation type="journal article" date="2009" name="J. Am. Chem. Soc.">
        <title>Biochemical analysis of the biosynthetic pathway of an anticancer tetracycline SF2575.</title>
        <authorList>
            <person name="Pickens L.B."/>
            <person name="Kim W."/>
            <person name="Wang P."/>
            <person name="Zhou H."/>
            <person name="Watanabe K."/>
            <person name="Gomi S."/>
            <person name="Tang Y."/>
        </authorList>
    </citation>
    <scope>NUCLEOTIDE SEQUENCE</scope>
    <source>
        <strain evidence="2">SF2575</strain>
    </source>
</reference>
<organism evidence="2">
    <name type="scientific">Streptomyces sp. SF2575</name>
    <dbReference type="NCBI Taxonomy" id="746675"/>
    <lineage>
        <taxon>Bacteria</taxon>
        <taxon>Bacillati</taxon>
        <taxon>Actinomycetota</taxon>
        <taxon>Actinomycetes</taxon>
        <taxon>Kitasatosporales</taxon>
        <taxon>Streptomycetaceae</taxon>
        <taxon>Streptomyces</taxon>
    </lineage>
</organism>
<protein>
    <submittedName>
        <fullName evidence="2">SsfS3</fullName>
    </submittedName>
</protein>
<sequence length="467" mass="52722">MMPTRGFTISAHALTGTVTSDESLAAWLEEQKHANRFEVRQIEFGDMDGWHFEPDSGDLVHRTGRFFRVEGLQVTTDHPDHGSWMQPILNQPEIGLLGIVMRSFDGVPHCLLQAKMEPGNLNTIQLSPTVQATRSNYTRVHGGRQTPYLEYFTGPRRGRVLVDSNQSEQGSWFLSKRNRNVVVEVTEDVPLLDNFRWVTIGQLHRLLQQDNTVNMDTRTVLACIPFEPPNGGRRAELDGGAYREALVGSLAADQFSLHGMDQVLGWLTETKARHLFVRRYVPLGSVRGWHRSAADISHEQGKYFKVVAVDVTAGNREVTRWTQPMFAPVGQGRVAFLVRSIKGVLHVLMHARLLAGCLDVVELAPTLQHNPGNSADLPADRRPRFLDLVAGAAPEQIRYDAVQSEEGGRFHHARTRHQIIDVGEDFPTDEPEEYRWMTVRQLTELLRHSSYLNIEARSLLAALHTTW</sequence>
<feature type="domain" description="dTDP-4-dehydro-6-deoxy-alpha-D-glucopyranose 2,3-dehydratase" evidence="1">
    <location>
        <begin position="261"/>
        <end position="463"/>
    </location>
</feature>
<dbReference type="AlphaFoldDB" id="D6MSX2"/>
<name>D6MSX2_9ACTN</name>
<gene>
    <name evidence="2" type="primary">ssfS3</name>
</gene>
<dbReference type="Gene3D" id="3.90.79.40">
    <property type="entry name" value="EvaA sugar 2,3-dehydratase subunit"/>
    <property type="match status" value="2"/>
</dbReference>